<feature type="compositionally biased region" description="Polar residues" evidence="2">
    <location>
        <begin position="354"/>
        <end position="366"/>
    </location>
</feature>
<sequence length="654" mass="71500">MSFYDHHHYCQPGYGRFSTYSPLGHQPSPVNMFATPTPSYPSFATQPDYYSLEEEERAALVHLQTIQRRRQAMEEARAREATIRAHAQAQREAAIRAEIAKRIAREQALHARRVEEERKKRAYLELVERKKAEARALREAQYLQAQRERAIRCPKRCCRTVTPRQSPATPDFDEVNALFGALLGIAVKEDCDGESEVKPCCKPQPAAVASPQPKAESKPQPKPETKLESKPEVKSEPTSASTTKSATSSPSSSEEASLDLNKLLNQFLGLQIEPLSSDASTSTASKSNKVPKGLNEFLAQFGLVFEPEEQIAERSCEGTCADKCQCNATDSCGGSCKKSKGKQVAEGEKKPTPALTTSKAPTTASTDDAVPAPDPSTSLSALQDIERQLDALQSGFTFPERLSFAHSVPGAHAPPLLFNRLNSAYHAQTNALLQLLLQADSIVSNGESQVRRKRKELVKKVEHEIQKLEKQRDEKWEEVRKRRLDGEESEPEDDDRSWSESSSESGKDIQDCGTVDENGEVKEVPSNQPAAGSTARVVSAFDGPTASTAAVVPQSSESFTSVEDAITTPANTSEEVPSTPVGEQEQEGSCDVPAATVQSHQSPAESEPAAIHASTPVSPVHHPVTVEDAEDEADKKEEGKKEKQEAKDEGYEMI</sequence>
<feature type="coiled-coil region" evidence="1">
    <location>
        <begin position="113"/>
        <end position="140"/>
    </location>
</feature>
<dbReference type="eggNOG" id="ENOG502SCQW">
    <property type="taxonomic scope" value="Eukaryota"/>
</dbReference>
<dbReference type="Proteomes" id="UP000002149">
    <property type="component" value="Chromosome 11"/>
</dbReference>
<dbReference type="EMBL" id="AE017351">
    <property type="protein sequence ID" value="AAW46151.1"/>
    <property type="molecule type" value="Genomic_DNA"/>
</dbReference>
<dbReference type="STRING" id="214684.Q5K9H7"/>
<dbReference type="Pfam" id="PF02179">
    <property type="entry name" value="BAG"/>
    <property type="match status" value="1"/>
</dbReference>
<reference evidence="4 5" key="1">
    <citation type="journal article" date="2005" name="Science">
        <title>The genome of the basidiomycetous yeast and human pathogen Cryptococcus neoformans.</title>
        <authorList>
            <person name="Loftus B.J."/>
            <person name="Fung E."/>
            <person name="Roncaglia P."/>
            <person name="Rowley D."/>
            <person name="Amedeo P."/>
            <person name="Bruno D."/>
            <person name="Vamathevan J."/>
            <person name="Miranda M."/>
            <person name="Anderson I.J."/>
            <person name="Fraser J.A."/>
            <person name="Allen J.E."/>
            <person name="Bosdet I.E."/>
            <person name="Brent M.R."/>
            <person name="Chiu R."/>
            <person name="Doering T.L."/>
            <person name="Donlin M.J."/>
            <person name="D'Souza C.A."/>
            <person name="Fox D.S."/>
            <person name="Grinberg V."/>
            <person name="Fu J."/>
            <person name="Fukushima M."/>
            <person name="Haas B.J."/>
            <person name="Huang J.C."/>
            <person name="Janbon G."/>
            <person name="Jones S.J."/>
            <person name="Koo H.L."/>
            <person name="Krzywinski M.I."/>
            <person name="Kwon-Chung J.K."/>
            <person name="Lengeler K.B."/>
            <person name="Maiti R."/>
            <person name="Marra M.A."/>
            <person name="Marra R.E."/>
            <person name="Mathewson C.A."/>
            <person name="Mitchell T.G."/>
            <person name="Pertea M."/>
            <person name="Riggs F.R."/>
            <person name="Salzberg S.L."/>
            <person name="Schein J.E."/>
            <person name="Shvartsbeyn A."/>
            <person name="Shin H."/>
            <person name="Shumway M."/>
            <person name="Specht C.A."/>
            <person name="Suh B.B."/>
            <person name="Tenney A."/>
            <person name="Utterback T.R."/>
            <person name="Wickes B.L."/>
            <person name="Wortman J.R."/>
            <person name="Wye N.H."/>
            <person name="Kronstad J.W."/>
            <person name="Lodge J.K."/>
            <person name="Heitman J."/>
            <person name="Davis R.W."/>
            <person name="Fraser C.M."/>
            <person name="Hyman R.W."/>
        </authorList>
    </citation>
    <scope>NUCLEOTIDE SEQUENCE [LARGE SCALE GENOMIC DNA]</scope>
    <source>
        <strain evidence="5">JEC21 / ATCC MYA-565</strain>
    </source>
</reference>
<keyword evidence="5" id="KW-1185">Reference proteome</keyword>
<gene>
    <name evidence="4" type="ordered locus">CNK01890</name>
</gene>
<evidence type="ECO:0000313" key="5">
    <source>
        <dbReference type="Proteomes" id="UP000002149"/>
    </source>
</evidence>
<dbReference type="InterPro" id="IPR003103">
    <property type="entry name" value="BAG_domain"/>
</dbReference>
<dbReference type="KEGG" id="cne:CNK01890"/>
<feature type="compositionally biased region" description="Low complexity" evidence="2">
    <location>
        <begin position="614"/>
        <end position="623"/>
    </location>
</feature>
<feature type="compositionally biased region" description="Polar residues" evidence="2">
    <location>
        <begin position="545"/>
        <end position="561"/>
    </location>
</feature>
<dbReference type="GeneID" id="3254471"/>
<dbReference type="GO" id="GO:0000993">
    <property type="term" value="F:RNA polymerase II complex binding"/>
    <property type="evidence" value="ECO:0000318"/>
    <property type="project" value="GO_Central"/>
</dbReference>
<name>Q5K9H7_CRYD1</name>
<dbReference type="VEuPathDB" id="FungiDB:CNK01890"/>
<feature type="compositionally biased region" description="Basic and acidic residues" evidence="2">
    <location>
        <begin position="468"/>
        <end position="486"/>
    </location>
</feature>
<dbReference type="AlphaFoldDB" id="Q5K9H7"/>
<feature type="compositionally biased region" description="Basic and acidic residues" evidence="2">
    <location>
        <begin position="215"/>
        <end position="235"/>
    </location>
</feature>
<feature type="region of interest" description="Disordered" evidence="2">
    <location>
        <begin position="468"/>
        <end position="654"/>
    </location>
</feature>
<dbReference type="PaxDb" id="214684-Q5K9H7"/>
<dbReference type="GO" id="GO:0006368">
    <property type="term" value="P:transcription elongation by RNA polymerase II"/>
    <property type="evidence" value="ECO:0000318"/>
    <property type="project" value="GO_Central"/>
</dbReference>
<evidence type="ECO:0000313" key="4">
    <source>
        <dbReference type="EMBL" id="AAW46151.1"/>
    </source>
</evidence>
<feature type="region of interest" description="Disordered" evidence="2">
    <location>
        <begin position="332"/>
        <end position="378"/>
    </location>
</feature>
<dbReference type="RefSeq" id="XP_567668.1">
    <property type="nucleotide sequence ID" value="XM_567668.2"/>
</dbReference>
<evidence type="ECO:0000256" key="2">
    <source>
        <dbReference type="SAM" id="MobiDB-lite"/>
    </source>
</evidence>
<dbReference type="OrthoDB" id="2576404at2759"/>
<keyword evidence="1" id="KW-0175">Coiled coil</keyword>
<dbReference type="InterPro" id="IPR036533">
    <property type="entry name" value="BAG_dom_sf"/>
</dbReference>
<feature type="compositionally biased region" description="Low complexity" evidence="2">
    <location>
        <begin position="236"/>
        <end position="255"/>
    </location>
</feature>
<dbReference type="InParanoid" id="Q5K9H7"/>
<dbReference type="SUPFAM" id="SSF63491">
    <property type="entry name" value="BAG domain"/>
    <property type="match status" value="1"/>
</dbReference>
<protein>
    <recommendedName>
        <fullName evidence="3">BAG domain-containing protein</fullName>
    </recommendedName>
</protein>
<feature type="domain" description="BAG" evidence="3">
    <location>
        <begin position="429"/>
        <end position="470"/>
    </location>
</feature>
<dbReference type="GO" id="GO:0051087">
    <property type="term" value="F:protein-folding chaperone binding"/>
    <property type="evidence" value="ECO:0007669"/>
    <property type="project" value="InterPro"/>
</dbReference>
<accession>Q5K9H7</accession>
<feature type="compositionally biased region" description="Basic and acidic residues" evidence="2">
    <location>
        <begin position="633"/>
        <end position="654"/>
    </location>
</feature>
<dbReference type="HOGENOM" id="CLU_422110_0_0_1"/>
<evidence type="ECO:0000256" key="1">
    <source>
        <dbReference type="SAM" id="Coils"/>
    </source>
</evidence>
<organism evidence="4 5">
    <name type="scientific">Cryptococcus deneoformans (strain JEC21 / ATCC MYA-565)</name>
    <name type="common">Cryptococcus neoformans var. neoformans serotype D</name>
    <dbReference type="NCBI Taxonomy" id="214684"/>
    <lineage>
        <taxon>Eukaryota</taxon>
        <taxon>Fungi</taxon>
        <taxon>Dikarya</taxon>
        <taxon>Basidiomycota</taxon>
        <taxon>Agaricomycotina</taxon>
        <taxon>Tremellomycetes</taxon>
        <taxon>Tremellales</taxon>
        <taxon>Cryptococcaceae</taxon>
        <taxon>Cryptococcus</taxon>
        <taxon>Cryptococcus neoformans species complex</taxon>
    </lineage>
</organism>
<dbReference type="OMA" id="ERQHYLA"/>
<proteinExistence type="predicted"/>
<dbReference type="Gene3D" id="1.20.58.120">
    <property type="entry name" value="BAG domain"/>
    <property type="match status" value="1"/>
</dbReference>
<evidence type="ECO:0000259" key="3">
    <source>
        <dbReference type="Pfam" id="PF02179"/>
    </source>
</evidence>
<feature type="region of interest" description="Disordered" evidence="2">
    <location>
        <begin position="196"/>
        <end position="257"/>
    </location>
</feature>
<dbReference type="GO" id="GO:0016593">
    <property type="term" value="C:Cdc73/Paf1 complex"/>
    <property type="evidence" value="ECO:0000318"/>
    <property type="project" value="GO_Central"/>
</dbReference>